<protein>
    <submittedName>
        <fullName evidence="1">DUF2624 domain-containing protein</fullName>
    </submittedName>
</protein>
<dbReference type="Pfam" id="PF11116">
    <property type="entry name" value="DUF2624"/>
    <property type="match status" value="1"/>
</dbReference>
<organism evidence="1 2">
    <name type="scientific">Litchfieldia luteola</name>
    <dbReference type="NCBI Taxonomy" id="682179"/>
    <lineage>
        <taxon>Bacteria</taxon>
        <taxon>Bacillati</taxon>
        <taxon>Bacillota</taxon>
        <taxon>Bacilli</taxon>
        <taxon>Bacillales</taxon>
        <taxon>Bacillaceae</taxon>
        <taxon>Litchfieldia</taxon>
    </lineage>
</organism>
<reference evidence="1 2" key="1">
    <citation type="submission" date="2020-10" db="EMBL/GenBank/DDBJ databases">
        <title>Bacillus sp. HD4P25, an endophyte from a halophyte.</title>
        <authorList>
            <person name="Sun J.-Q."/>
        </authorList>
    </citation>
    <scope>NUCLEOTIDE SEQUENCE [LARGE SCALE GENOMIC DNA]</scope>
    <source>
        <strain evidence="1 2">YIM 93174</strain>
    </source>
</reference>
<dbReference type="EMBL" id="JADCLJ010000019">
    <property type="protein sequence ID" value="MBE4907999.1"/>
    <property type="molecule type" value="Genomic_DNA"/>
</dbReference>
<sequence length="83" mass="9742">MSLFKNIINKKMNSITVDELLSYSQQYQVAINRNQAKEIVKLIRGKNINLFDDNERHRLLKQVARITSPEVARQLNTLFNQLL</sequence>
<evidence type="ECO:0000313" key="2">
    <source>
        <dbReference type="Proteomes" id="UP001516662"/>
    </source>
</evidence>
<evidence type="ECO:0000313" key="1">
    <source>
        <dbReference type="EMBL" id="MBE4907999.1"/>
    </source>
</evidence>
<dbReference type="Proteomes" id="UP001516662">
    <property type="component" value="Unassembled WGS sequence"/>
</dbReference>
<dbReference type="InterPro" id="IPR020277">
    <property type="entry name" value="DUF2624"/>
</dbReference>
<gene>
    <name evidence="1" type="ORF">IMZ08_08035</name>
</gene>
<proteinExistence type="predicted"/>
<comment type="caution">
    <text evidence="1">The sequence shown here is derived from an EMBL/GenBank/DDBJ whole genome shotgun (WGS) entry which is preliminary data.</text>
</comment>
<keyword evidence="2" id="KW-1185">Reference proteome</keyword>
<dbReference type="RefSeq" id="WP_193535467.1">
    <property type="nucleotide sequence ID" value="NZ_JADCLJ010000019.1"/>
</dbReference>
<name>A0ABR9QHM9_9BACI</name>
<accession>A0ABR9QHM9</accession>